<accession>A0A1X6MK10</accession>
<name>A0A1X6MK10_9APHY</name>
<keyword evidence="2" id="KW-1185">Reference proteome</keyword>
<dbReference type="STRING" id="670580.A0A1X6MK10"/>
<dbReference type="GeneID" id="36324998"/>
<dbReference type="AlphaFoldDB" id="A0A1X6MK10"/>
<evidence type="ECO:0000313" key="2">
    <source>
        <dbReference type="Proteomes" id="UP000194127"/>
    </source>
</evidence>
<protein>
    <submittedName>
        <fullName evidence="1">Uncharacterized protein</fullName>
    </submittedName>
</protein>
<dbReference type="EMBL" id="KZ110613">
    <property type="protein sequence ID" value="OSX56532.1"/>
    <property type="molecule type" value="Genomic_DNA"/>
</dbReference>
<sequence length="175" mass="19468">MMNVNNEPMATQGAMNLNFIFSQPHCQHKMIAANPMFMSFTEPSSGSNTSLNFNYLNNFDMTPFKSWSLPLEARVDKLFKGSFIGMQNSVNFLVANETGGAMIMCKDSSFPLTEKSAKNVEVLTVWQSITSNLQLMPNPPWICSHAVGSCKHLEQDLDIQPNLPTPPGYLEPTTN</sequence>
<dbReference type="OrthoDB" id="10269111at2759"/>
<gene>
    <name evidence="1" type="ORF">POSPLADRAFT_1050722</name>
</gene>
<organism evidence="1 2">
    <name type="scientific">Postia placenta MAD-698-R-SB12</name>
    <dbReference type="NCBI Taxonomy" id="670580"/>
    <lineage>
        <taxon>Eukaryota</taxon>
        <taxon>Fungi</taxon>
        <taxon>Dikarya</taxon>
        <taxon>Basidiomycota</taxon>
        <taxon>Agaricomycotina</taxon>
        <taxon>Agaricomycetes</taxon>
        <taxon>Polyporales</taxon>
        <taxon>Adustoporiaceae</taxon>
        <taxon>Rhodonia</taxon>
    </lineage>
</organism>
<proteinExistence type="predicted"/>
<dbReference type="RefSeq" id="XP_024333326.1">
    <property type="nucleotide sequence ID" value="XM_024480048.1"/>
</dbReference>
<reference evidence="1 2" key="1">
    <citation type="submission" date="2017-04" db="EMBL/GenBank/DDBJ databases">
        <title>Genome Sequence of the Model Brown-Rot Fungus Postia placenta SB12.</title>
        <authorList>
            <consortium name="DOE Joint Genome Institute"/>
            <person name="Gaskell J."/>
            <person name="Kersten P."/>
            <person name="Larrondo L.F."/>
            <person name="Canessa P."/>
            <person name="Martinez D."/>
            <person name="Hibbett D."/>
            <person name="Schmoll M."/>
            <person name="Kubicek C.P."/>
            <person name="Martinez A.T."/>
            <person name="Yadav J."/>
            <person name="Master E."/>
            <person name="Magnuson J.K."/>
            <person name="James T."/>
            <person name="Yaver D."/>
            <person name="Berka R."/>
            <person name="Labutti K."/>
            <person name="Lipzen A."/>
            <person name="Aerts A."/>
            <person name="Barry K."/>
            <person name="Henrissat B."/>
            <person name="Blanchette R."/>
            <person name="Grigoriev I."/>
            <person name="Cullen D."/>
        </authorList>
    </citation>
    <scope>NUCLEOTIDE SEQUENCE [LARGE SCALE GENOMIC DNA]</scope>
    <source>
        <strain evidence="1 2">MAD-698-R-SB12</strain>
    </source>
</reference>
<evidence type="ECO:0000313" key="1">
    <source>
        <dbReference type="EMBL" id="OSX56532.1"/>
    </source>
</evidence>
<dbReference type="Proteomes" id="UP000194127">
    <property type="component" value="Unassembled WGS sequence"/>
</dbReference>